<gene>
    <name evidence="11" type="ORF">JAO82_03455</name>
</gene>
<feature type="compositionally biased region" description="Acidic residues" evidence="5">
    <location>
        <begin position="145"/>
        <end position="155"/>
    </location>
</feature>
<dbReference type="PANTHER" id="PTHR33507:SF4">
    <property type="entry name" value="NODULATION COMPETITIVENESS PROTEIN NFED"/>
    <property type="match status" value="1"/>
</dbReference>
<feature type="region of interest" description="Disordered" evidence="5">
    <location>
        <begin position="139"/>
        <end position="161"/>
    </location>
</feature>
<dbReference type="CDD" id="cd07020">
    <property type="entry name" value="Clp_protease_NfeD_1"/>
    <property type="match status" value="1"/>
</dbReference>
<dbReference type="InterPro" id="IPR056739">
    <property type="entry name" value="NfeD_membrane"/>
</dbReference>
<accession>A0A934LZF1</accession>
<evidence type="ECO:0000256" key="7">
    <source>
        <dbReference type="SAM" id="SignalP"/>
    </source>
</evidence>
<keyword evidence="2 6" id="KW-0812">Transmembrane</keyword>
<dbReference type="EMBL" id="JAEIJD010000002">
    <property type="protein sequence ID" value="MBI6628930.1"/>
    <property type="molecule type" value="Genomic_DNA"/>
</dbReference>
<dbReference type="PANTHER" id="PTHR33507">
    <property type="entry name" value="INNER MEMBRANE PROTEIN YBBJ"/>
    <property type="match status" value="1"/>
</dbReference>
<dbReference type="Pfam" id="PF24961">
    <property type="entry name" value="NfeD_membrane"/>
    <property type="match status" value="1"/>
</dbReference>
<evidence type="ECO:0000256" key="5">
    <source>
        <dbReference type="SAM" id="MobiDB-lite"/>
    </source>
</evidence>
<dbReference type="GO" id="GO:0016020">
    <property type="term" value="C:membrane"/>
    <property type="evidence" value="ECO:0007669"/>
    <property type="project" value="UniProtKB-SubCell"/>
</dbReference>
<keyword evidence="7" id="KW-0732">Signal</keyword>
<feature type="transmembrane region" description="Helical" evidence="6">
    <location>
        <begin position="363"/>
        <end position="383"/>
    </location>
</feature>
<dbReference type="SUPFAM" id="SSF52096">
    <property type="entry name" value="ClpP/crotonase"/>
    <property type="match status" value="1"/>
</dbReference>
<keyword evidence="12" id="KW-1185">Reference proteome</keyword>
<dbReference type="InterPro" id="IPR052165">
    <property type="entry name" value="Membrane_assoc_protease"/>
</dbReference>
<feature type="domain" description="NfeD1b N-terminal" evidence="10">
    <location>
        <begin position="50"/>
        <end position="224"/>
    </location>
</feature>
<name>A0A934LZF1_9RHOB</name>
<feature type="transmembrane region" description="Helical" evidence="6">
    <location>
        <begin position="255"/>
        <end position="277"/>
    </location>
</feature>
<dbReference type="SUPFAM" id="SSF141322">
    <property type="entry name" value="NfeD domain-like"/>
    <property type="match status" value="1"/>
</dbReference>
<feature type="chain" id="PRO_5037482122" evidence="7">
    <location>
        <begin position="23"/>
        <end position="458"/>
    </location>
</feature>
<feature type="signal peptide" evidence="7">
    <location>
        <begin position="1"/>
        <end position="22"/>
    </location>
</feature>
<evidence type="ECO:0000256" key="3">
    <source>
        <dbReference type="ARBA" id="ARBA00022989"/>
    </source>
</evidence>
<dbReference type="InterPro" id="IPR029045">
    <property type="entry name" value="ClpP/crotonase-like_dom_sf"/>
</dbReference>
<protein>
    <submittedName>
        <fullName evidence="11">Nodulation protein NfeD</fullName>
    </submittedName>
</protein>
<feature type="transmembrane region" description="Helical" evidence="6">
    <location>
        <begin position="308"/>
        <end position="325"/>
    </location>
</feature>
<dbReference type="Pfam" id="PF01957">
    <property type="entry name" value="NfeD"/>
    <property type="match status" value="1"/>
</dbReference>
<evidence type="ECO:0000256" key="1">
    <source>
        <dbReference type="ARBA" id="ARBA00004141"/>
    </source>
</evidence>
<dbReference type="Gene3D" id="3.90.226.10">
    <property type="entry name" value="2-enoyl-CoA Hydratase, Chain A, domain 1"/>
    <property type="match status" value="1"/>
</dbReference>
<evidence type="ECO:0000256" key="2">
    <source>
        <dbReference type="ARBA" id="ARBA00022692"/>
    </source>
</evidence>
<dbReference type="Pfam" id="PF25145">
    <property type="entry name" value="NfeD1b_N"/>
    <property type="match status" value="1"/>
</dbReference>
<organism evidence="11 12">
    <name type="scientific">Pontibaca salina</name>
    <dbReference type="NCBI Taxonomy" id="2795731"/>
    <lineage>
        <taxon>Bacteria</taxon>
        <taxon>Pseudomonadati</taxon>
        <taxon>Pseudomonadota</taxon>
        <taxon>Alphaproteobacteria</taxon>
        <taxon>Rhodobacterales</taxon>
        <taxon>Roseobacteraceae</taxon>
        <taxon>Pontibaca</taxon>
    </lineage>
</organism>
<evidence type="ECO:0000259" key="8">
    <source>
        <dbReference type="Pfam" id="PF01957"/>
    </source>
</evidence>
<feature type="domain" description="NfeD-like C-terminal" evidence="8">
    <location>
        <begin position="396"/>
        <end position="449"/>
    </location>
</feature>
<dbReference type="InterPro" id="IPR056738">
    <property type="entry name" value="NfeD1b_N"/>
</dbReference>
<dbReference type="Proteomes" id="UP000613255">
    <property type="component" value="Unassembled WGS sequence"/>
</dbReference>
<reference evidence="11" key="1">
    <citation type="submission" date="2020-12" db="EMBL/GenBank/DDBJ databases">
        <title>Pontibaca salina gen. nov., sp. nov., isolated from marine sediment.</title>
        <authorList>
            <person name="Bo J."/>
            <person name="Wang S."/>
            <person name="Song X."/>
            <person name="Du Z."/>
        </authorList>
    </citation>
    <scope>NUCLEOTIDE SEQUENCE</scope>
    <source>
        <strain evidence="11">S1109L</strain>
    </source>
</reference>
<feature type="transmembrane region" description="Helical" evidence="6">
    <location>
        <begin position="284"/>
        <end position="302"/>
    </location>
</feature>
<proteinExistence type="predicted"/>
<feature type="transmembrane region" description="Helical" evidence="6">
    <location>
        <begin position="332"/>
        <end position="351"/>
    </location>
</feature>
<comment type="caution">
    <text evidence="11">The sequence shown here is derived from an EMBL/GenBank/DDBJ whole genome shotgun (WGS) entry which is preliminary data.</text>
</comment>
<dbReference type="AlphaFoldDB" id="A0A934LZF1"/>
<dbReference type="InterPro" id="IPR002810">
    <property type="entry name" value="NfeD-like_C"/>
</dbReference>
<dbReference type="InterPro" id="IPR012340">
    <property type="entry name" value="NA-bd_OB-fold"/>
</dbReference>
<keyword evidence="3 6" id="KW-1133">Transmembrane helix</keyword>
<feature type="domain" description="NfeD integral membrane" evidence="9">
    <location>
        <begin position="264"/>
        <end position="379"/>
    </location>
</feature>
<dbReference type="Gene3D" id="2.40.50.140">
    <property type="entry name" value="Nucleic acid-binding proteins"/>
    <property type="match status" value="1"/>
</dbReference>
<dbReference type="RefSeq" id="WP_198684950.1">
    <property type="nucleotide sequence ID" value="NZ_JAEIJD010000002.1"/>
</dbReference>
<dbReference type="FunFam" id="3.90.226.10:FF:000089">
    <property type="entry name" value="Membrane-bound serine protease"/>
    <property type="match status" value="1"/>
</dbReference>
<evidence type="ECO:0000259" key="10">
    <source>
        <dbReference type="Pfam" id="PF25145"/>
    </source>
</evidence>
<evidence type="ECO:0000256" key="6">
    <source>
        <dbReference type="SAM" id="Phobius"/>
    </source>
</evidence>
<keyword evidence="4 6" id="KW-0472">Membrane</keyword>
<comment type="subcellular location">
    <subcellularLocation>
        <location evidence="1">Membrane</location>
        <topology evidence="1">Multi-pass membrane protein</topology>
    </subcellularLocation>
</comment>
<evidence type="ECO:0000313" key="11">
    <source>
        <dbReference type="EMBL" id="MBI6628930.1"/>
    </source>
</evidence>
<evidence type="ECO:0000259" key="9">
    <source>
        <dbReference type="Pfam" id="PF24961"/>
    </source>
</evidence>
<evidence type="ECO:0000313" key="12">
    <source>
        <dbReference type="Proteomes" id="UP000613255"/>
    </source>
</evidence>
<evidence type="ECO:0000256" key="4">
    <source>
        <dbReference type="ARBA" id="ARBA00023136"/>
    </source>
</evidence>
<sequence>MIRITIFLLACLFAFGPASGSADVEREQAAMSGQGSGTVIVLDVIGPIGPATSEYLRQGFAAADDAEAIVVQIDTPGGLVQSMREIVLMFLASPVPVITYVAPGGARAASAGTYMVYGSHLAAMAPGTNIGAATPVRMGGAPQPLDEEEDADEEQPAPTDAMTAKSVNDAVAYIRALADLQGRNADWAEAAVRKAASLSANAALERDVIEIIAPDLDTLLTKADGRRVNLGGKQVTLRTAGLEVVKVPPDWRVKLIGILANPTFAYLLMLIGIYGVLFEVINPGALLPGVIGGISLILALFALNMLPINAAGAGLVLLGIVLMTAEAFAPSFGVLGIGGILAFGLGSVFMFEEVPGFHLSPGVIITATVASGVLLVVVLAAALRAHRRRVVSGDLAMIGTTGTVLSWSGQNGTVLVHGERWQARGTVPAAKGARVRVTARDGLTLRVEPAPSPTAKET</sequence>